<dbReference type="GO" id="GO:0006508">
    <property type="term" value="P:proteolysis"/>
    <property type="evidence" value="ECO:0007669"/>
    <property type="project" value="InterPro"/>
</dbReference>
<dbReference type="Proteomes" id="UP000037460">
    <property type="component" value="Unassembled WGS sequence"/>
</dbReference>
<organism evidence="3 4">
    <name type="scientific">Chrysochromulina tobinii</name>
    <dbReference type="NCBI Taxonomy" id="1460289"/>
    <lineage>
        <taxon>Eukaryota</taxon>
        <taxon>Haptista</taxon>
        <taxon>Haptophyta</taxon>
        <taxon>Prymnesiophyceae</taxon>
        <taxon>Prymnesiales</taxon>
        <taxon>Chrysochromulinaceae</taxon>
        <taxon>Chrysochromulina</taxon>
    </lineage>
</organism>
<proteinExistence type="inferred from homology"/>
<dbReference type="GO" id="GO:0016805">
    <property type="term" value="F:dipeptidase activity"/>
    <property type="evidence" value="ECO:0007669"/>
    <property type="project" value="InterPro"/>
</dbReference>
<dbReference type="OrthoDB" id="5175656at2759"/>
<evidence type="ECO:0000256" key="1">
    <source>
        <dbReference type="ARBA" id="ARBA00005705"/>
    </source>
</evidence>
<keyword evidence="4" id="KW-1185">Reference proteome</keyword>
<comment type="similarity">
    <text evidence="1">Belongs to the peptidase C69 family. Secernin subfamily.</text>
</comment>
<dbReference type="AlphaFoldDB" id="A0A0M0JYP1"/>
<name>A0A0M0JYP1_9EUKA</name>
<feature type="signal peptide" evidence="2">
    <location>
        <begin position="1"/>
        <end position="23"/>
    </location>
</feature>
<dbReference type="PANTHER" id="PTHR12994:SF17">
    <property type="entry name" value="LD30995P"/>
    <property type="match status" value="1"/>
</dbReference>
<keyword evidence="2" id="KW-0732">Signal</keyword>
<accession>A0A0M0JYP1</accession>
<protein>
    <submittedName>
        <fullName evidence="3">Peptidase u34 dipeptidase</fullName>
    </submittedName>
</protein>
<evidence type="ECO:0000313" key="4">
    <source>
        <dbReference type="Proteomes" id="UP000037460"/>
    </source>
</evidence>
<feature type="chain" id="PRO_5005602301" evidence="2">
    <location>
        <begin position="24"/>
        <end position="575"/>
    </location>
</feature>
<sequence length="575" mass="62434">MSCAGRRCLLCTLACASIRSSQACTSYAAGRLATKDGSVMVSHSDDGGGQSDPRITYVKAMDHAPGSMRPIWPDIEDWPRFVGDARGSTYRVLPGQEPTSPIGFIPQVAHTYAYYDGNYAIQNECSLMFGESTASATFPAVALGNPNGTALFCVNELTRVASERACSAREAIELMGGLAEQHGFFGADGGAGEVLMVGDTTEAWVFHILSDPTGKGAIWVAQRVPDDHVAVVANMFSIREVDPDDTRHFLMSKSVHAVARQYGLWSSADGLLDFTKTYSAGEYGAKYYSGRRVWDGYRRMKPSLMLPAEYGSLKQDRPYPFSVPLLTSERLDVHDWFAAHRSHYEGTPYDLSKGLAAGPFGTPDRYGTSDPHGAWPRSVAIYRSAMTWVVQANAGLSEPHRGTVWLGPADSSKTIFVPLIVTAGEPPRSYTVGNPAKLDRSSAYWAHRYVQNLAQLRYSEMIVDIQNASAHWERRAAHLVESIRSGIEPMPKQALDAHAARVLAAAWRLADELMVKYADGGLTSLGADGAMLPQLAEATTGKNSILLENAGNIMQWMVTGTGLFFLGKAVVKSKA</sequence>
<evidence type="ECO:0000313" key="3">
    <source>
        <dbReference type="EMBL" id="KOO31248.1"/>
    </source>
</evidence>
<dbReference type="InterPro" id="IPR005322">
    <property type="entry name" value="Peptidase_C69"/>
</dbReference>
<dbReference type="PANTHER" id="PTHR12994">
    <property type="entry name" value="SECERNIN"/>
    <property type="match status" value="1"/>
</dbReference>
<dbReference type="GO" id="GO:0070004">
    <property type="term" value="F:cysteine-type exopeptidase activity"/>
    <property type="evidence" value="ECO:0007669"/>
    <property type="project" value="InterPro"/>
</dbReference>
<dbReference type="EMBL" id="JWZX01002057">
    <property type="protein sequence ID" value="KOO31248.1"/>
    <property type="molecule type" value="Genomic_DNA"/>
</dbReference>
<reference evidence="4" key="1">
    <citation type="journal article" date="2015" name="PLoS Genet.">
        <title>Genome Sequence and Transcriptome Analyses of Chrysochromulina tobin: Metabolic Tools for Enhanced Algal Fitness in the Prominent Order Prymnesiales (Haptophyceae).</title>
        <authorList>
            <person name="Hovde B.T."/>
            <person name="Deodato C.R."/>
            <person name="Hunsperger H.M."/>
            <person name="Ryken S.A."/>
            <person name="Yost W."/>
            <person name="Jha R.K."/>
            <person name="Patterson J."/>
            <person name="Monnat R.J. Jr."/>
            <person name="Barlow S.B."/>
            <person name="Starkenburg S.R."/>
            <person name="Cattolico R.A."/>
        </authorList>
    </citation>
    <scope>NUCLEOTIDE SEQUENCE</scope>
    <source>
        <strain evidence="4">CCMP291</strain>
    </source>
</reference>
<dbReference type="Pfam" id="PF03577">
    <property type="entry name" value="Peptidase_C69"/>
    <property type="match status" value="1"/>
</dbReference>
<gene>
    <name evidence="3" type="ORF">Ctob_007443</name>
</gene>
<evidence type="ECO:0000256" key="2">
    <source>
        <dbReference type="SAM" id="SignalP"/>
    </source>
</evidence>
<comment type="caution">
    <text evidence="3">The sequence shown here is derived from an EMBL/GenBank/DDBJ whole genome shotgun (WGS) entry which is preliminary data.</text>
</comment>